<keyword evidence="1" id="KW-0808">Transferase</keyword>
<name>A0AAN8NBA3_9PEZI</name>
<dbReference type="EMBL" id="JAVHJM010000012">
    <property type="protein sequence ID" value="KAK6500737.1"/>
    <property type="molecule type" value="Genomic_DNA"/>
</dbReference>
<accession>A0AAN8NBA3</accession>
<organism evidence="1 2">
    <name type="scientific">Arthrobotrys conoides</name>
    <dbReference type="NCBI Taxonomy" id="74498"/>
    <lineage>
        <taxon>Eukaryota</taxon>
        <taxon>Fungi</taxon>
        <taxon>Dikarya</taxon>
        <taxon>Ascomycota</taxon>
        <taxon>Pezizomycotina</taxon>
        <taxon>Orbiliomycetes</taxon>
        <taxon>Orbiliales</taxon>
        <taxon>Orbiliaceae</taxon>
        <taxon>Arthrobotrys</taxon>
    </lineage>
</organism>
<proteinExistence type="predicted"/>
<reference evidence="1 2" key="1">
    <citation type="submission" date="2019-10" db="EMBL/GenBank/DDBJ databases">
        <authorList>
            <person name="Palmer J.M."/>
        </authorList>
    </citation>
    <scope>NUCLEOTIDE SEQUENCE [LARGE SCALE GENOMIC DNA]</scope>
    <source>
        <strain evidence="1 2">TWF506</strain>
    </source>
</reference>
<gene>
    <name evidence="1" type="primary">NRK1</name>
    <name evidence="1" type="ORF">TWF506_003501</name>
</gene>
<evidence type="ECO:0000313" key="1">
    <source>
        <dbReference type="EMBL" id="KAK6500737.1"/>
    </source>
</evidence>
<comment type="caution">
    <text evidence="1">The sequence shown here is derived from an EMBL/GenBank/DDBJ whole genome shotgun (WGS) entry which is preliminary data.</text>
</comment>
<dbReference type="InterPro" id="IPR027417">
    <property type="entry name" value="P-loop_NTPase"/>
</dbReference>
<dbReference type="Proteomes" id="UP001307849">
    <property type="component" value="Unassembled WGS sequence"/>
</dbReference>
<dbReference type="SUPFAM" id="SSF52540">
    <property type="entry name" value="P-loop containing nucleoside triphosphate hydrolases"/>
    <property type="match status" value="1"/>
</dbReference>
<sequence length="286" mass="32176">MASSSICIAISGPSSSGKTSISRLLRDAFTSKSLTKSPPSCTILHADDFYIPDSELPIVELRDPKNNNNNNNDNIQKVQDWDCPEALNFPSFITSLKHAKEFGRLPDSHQSFEVTHAVGVDESILRVLGGGGKERVLELEKKVVGWLKKLEREEGRKVENVVIVDGFLMFGSGVPEELKREFDVKLMIRTPYEKAKQRREERAGYTTMEGFWQDPPGYFEFLVWPAYVKQHSYLFKNGDMDTGILTDEALSSGLRTPAATDLTLMQTLEWAVETLEQIKLDSKVTL</sequence>
<dbReference type="PANTHER" id="PTHR10285">
    <property type="entry name" value="URIDINE KINASE"/>
    <property type="match status" value="1"/>
</dbReference>
<dbReference type="CDD" id="cd02024">
    <property type="entry name" value="NRK1"/>
    <property type="match status" value="1"/>
</dbReference>
<keyword evidence="2" id="KW-1185">Reference proteome</keyword>
<dbReference type="GO" id="GO:0016301">
    <property type="term" value="F:kinase activity"/>
    <property type="evidence" value="ECO:0007669"/>
    <property type="project" value="UniProtKB-KW"/>
</dbReference>
<keyword evidence="1" id="KW-0418">Kinase</keyword>
<evidence type="ECO:0000313" key="2">
    <source>
        <dbReference type="Proteomes" id="UP001307849"/>
    </source>
</evidence>
<protein>
    <submittedName>
        <fullName evidence="1">Ribosylnicotinamide kinase</fullName>
    </submittedName>
</protein>
<dbReference type="Gene3D" id="3.40.50.300">
    <property type="entry name" value="P-loop containing nucleotide triphosphate hydrolases"/>
    <property type="match status" value="1"/>
</dbReference>
<dbReference type="AlphaFoldDB" id="A0AAN8NBA3"/>